<feature type="compositionally biased region" description="Pro residues" evidence="1">
    <location>
        <begin position="1"/>
        <end position="14"/>
    </location>
</feature>
<feature type="region of interest" description="Disordered" evidence="1">
    <location>
        <begin position="63"/>
        <end position="116"/>
    </location>
</feature>
<dbReference type="EMBL" id="RBVV01000054">
    <property type="protein sequence ID" value="RNJ56610.1"/>
    <property type="molecule type" value="Genomic_DNA"/>
</dbReference>
<evidence type="ECO:0000313" key="2">
    <source>
        <dbReference type="EMBL" id="RNJ56610.1"/>
    </source>
</evidence>
<dbReference type="GeneID" id="39610786"/>
<dbReference type="AlphaFoldDB" id="A0A3M9YC11"/>
<proteinExistence type="predicted"/>
<sequence length="116" mass="12561">MPFPSCPPDPPPPVEAEGHPLRPKIPAGPVAARRTVTYPRDVMGSHLYIITMAGYTFEFAPTAAPFGRSGYNKGDDDDEGQNKGRSGYNKGDDEDDEGQNKGRSGYNKSGDDEDDK</sequence>
<dbReference type="Proteomes" id="UP000267145">
    <property type="component" value="Unassembled WGS sequence"/>
</dbReference>
<evidence type="ECO:0000313" key="3">
    <source>
        <dbReference type="Proteomes" id="UP000267145"/>
    </source>
</evidence>
<comment type="caution">
    <text evidence="2">The sequence shown here is derived from an EMBL/GenBank/DDBJ whole genome shotgun (WGS) entry which is preliminary data.</text>
</comment>
<feature type="region of interest" description="Disordered" evidence="1">
    <location>
        <begin position="1"/>
        <end position="37"/>
    </location>
</feature>
<organism evidence="2 3">
    <name type="scientific">Verticillium nonalfalfae</name>
    <dbReference type="NCBI Taxonomy" id="1051616"/>
    <lineage>
        <taxon>Eukaryota</taxon>
        <taxon>Fungi</taxon>
        <taxon>Dikarya</taxon>
        <taxon>Ascomycota</taxon>
        <taxon>Pezizomycotina</taxon>
        <taxon>Sordariomycetes</taxon>
        <taxon>Hypocreomycetidae</taxon>
        <taxon>Glomerellales</taxon>
        <taxon>Plectosphaerellaceae</taxon>
        <taxon>Verticillium</taxon>
    </lineage>
</organism>
<reference evidence="2 3" key="1">
    <citation type="submission" date="2018-10" db="EMBL/GenBank/DDBJ databases">
        <title>Genome sequence of Verticillium nonalfalfae VnAa140.</title>
        <authorList>
            <person name="Stajich J.E."/>
            <person name="Kasson M.T."/>
        </authorList>
    </citation>
    <scope>NUCLEOTIDE SEQUENCE [LARGE SCALE GENOMIC DNA]</scope>
    <source>
        <strain evidence="2 3">VnAa140</strain>
    </source>
</reference>
<evidence type="ECO:0000256" key="1">
    <source>
        <dbReference type="SAM" id="MobiDB-lite"/>
    </source>
</evidence>
<keyword evidence="3" id="KW-1185">Reference proteome</keyword>
<gene>
    <name evidence="2" type="ORF">D7B24_007097</name>
</gene>
<accession>A0A3M9YC11</accession>
<dbReference type="RefSeq" id="XP_028494768.1">
    <property type="nucleotide sequence ID" value="XM_028641214.1"/>
</dbReference>
<protein>
    <submittedName>
        <fullName evidence="2">Uncharacterized protein</fullName>
    </submittedName>
</protein>
<name>A0A3M9YC11_9PEZI</name>